<proteinExistence type="inferred from homology"/>
<name>A0AAN7BRH9_9PEZI</name>
<dbReference type="AlphaFoldDB" id="A0AAN7BRH9"/>
<feature type="compositionally biased region" description="Low complexity" evidence="11">
    <location>
        <begin position="159"/>
        <end position="189"/>
    </location>
</feature>
<feature type="region of interest" description="Disordered" evidence="11">
    <location>
        <begin position="73"/>
        <end position="93"/>
    </location>
</feature>
<evidence type="ECO:0000256" key="10">
    <source>
        <dbReference type="SAM" id="Coils"/>
    </source>
</evidence>
<feature type="coiled-coil region" evidence="10">
    <location>
        <begin position="240"/>
        <end position="291"/>
    </location>
</feature>
<dbReference type="PANTHER" id="PTHR31570:SF1">
    <property type="entry name" value="HAUS AUGMIN-LIKE COMPLEX SUBUNIT 1"/>
    <property type="match status" value="1"/>
</dbReference>
<evidence type="ECO:0008006" key="14">
    <source>
        <dbReference type="Google" id="ProtNLM"/>
    </source>
</evidence>
<evidence type="ECO:0000256" key="7">
    <source>
        <dbReference type="ARBA" id="ARBA00023054"/>
    </source>
</evidence>
<evidence type="ECO:0000256" key="6">
    <source>
        <dbReference type="ARBA" id="ARBA00022776"/>
    </source>
</evidence>
<evidence type="ECO:0000256" key="3">
    <source>
        <dbReference type="ARBA" id="ARBA00022490"/>
    </source>
</evidence>
<dbReference type="GO" id="GO:0005819">
    <property type="term" value="C:spindle"/>
    <property type="evidence" value="ECO:0007669"/>
    <property type="project" value="UniProtKB-SubCell"/>
</dbReference>
<dbReference type="InterPro" id="IPR026243">
    <property type="entry name" value="HAUS1"/>
</dbReference>
<organism evidence="12 13">
    <name type="scientific">Podospora fimiseda</name>
    <dbReference type="NCBI Taxonomy" id="252190"/>
    <lineage>
        <taxon>Eukaryota</taxon>
        <taxon>Fungi</taxon>
        <taxon>Dikarya</taxon>
        <taxon>Ascomycota</taxon>
        <taxon>Pezizomycotina</taxon>
        <taxon>Sordariomycetes</taxon>
        <taxon>Sordariomycetidae</taxon>
        <taxon>Sordariales</taxon>
        <taxon>Podosporaceae</taxon>
        <taxon>Podospora</taxon>
    </lineage>
</organism>
<feature type="region of interest" description="Disordered" evidence="11">
    <location>
        <begin position="159"/>
        <end position="203"/>
    </location>
</feature>
<dbReference type="GO" id="GO:0005829">
    <property type="term" value="C:cytosol"/>
    <property type="evidence" value="ECO:0007669"/>
    <property type="project" value="TreeGrafter"/>
</dbReference>
<comment type="caution">
    <text evidence="12">The sequence shown here is derived from an EMBL/GenBank/DDBJ whole genome shotgun (WGS) entry which is preliminary data.</text>
</comment>
<dbReference type="GO" id="GO:0070652">
    <property type="term" value="C:HAUS complex"/>
    <property type="evidence" value="ECO:0007669"/>
    <property type="project" value="InterPro"/>
</dbReference>
<dbReference type="GO" id="GO:0051225">
    <property type="term" value="P:spindle assembly"/>
    <property type="evidence" value="ECO:0007669"/>
    <property type="project" value="InterPro"/>
</dbReference>
<keyword evidence="13" id="KW-1185">Reference proteome</keyword>
<evidence type="ECO:0000256" key="5">
    <source>
        <dbReference type="ARBA" id="ARBA00022701"/>
    </source>
</evidence>
<dbReference type="Proteomes" id="UP001301958">
    <property type="component" value="Unassembled WGS sequence"/>
</dbReference>
<sequence>MSHLPPSSAIFSPSIARAAASQAKDWSYIDTWLSQKFPNRPSPPQFERNPSTLRALLSLASANEQADEQRTLLSSLESSTLSSLPRSSSPSPKDLILSSLIQSLSREGSLALTTLSQLSLILPSPPSTLPESIISLSTQLHALETTILRLETLTSHLSSLTQSSQQISPPSPGRPSSSHSDSPESSSQTGYHPPSNLAISNLSTQKRIKTLGAKIPELKDRLNSISKQSSGVKEISFEELRKEEELYLGLLEEKRALDEQLASFSGLPTDLDAARQELEGLREELRRVTERRDEVFEGLVERETPKKGGGIRR</sequence>
<comment type="subcellular location">
    <subcellularLocation>
        <location evidence="1">Cytoplasm</location>
        <location evidence="1">Cytoskeleton</location>
        <location evidence="1">Spindle</location>
    </subcellularLocation>
</comment>
<evidence type="ECO:0000313" key="12">
    <source>
        <dbReference type="EMBL" id="KAK4228147.1"/>
    </source>
</evidence>
<dbReference type="GO" id="GO:0005874">
    <property type="term" value="C:microtubule"/>
    <property type="evidence" value="ECO:0007669"/>
    <property type="project" value="UniProtKB-KW"/>
</dbReference>
<dbReference type="GO" id="GO:0051301">
    <property type="term" value="P:cell division"/>
    <property type="evidence" value="ECO:0007669"/>
    <property type="project" value="UniProtKB-KW"/>
</dbReference>
<evidence type="ECO:0000256" key="11">
    <source>
        <dbReference type="SAM" id="MobiDB-lite"/>
    </source>
</evidence>
<evidence type="ECO:0000256" key="4">
    <source>
        <dbReference type="ARBA" id="ARBA00022618"/>
    </source>
</evidence>
<dbReference type="PANTHER" id="PTHR31570">
    <property type="entry name" value="HAUS AUGMIN-LIKE COMPLEX SUBUNIT 1"/>
    <property type="match status" value="1"/>
</dbReference>
<gene>
    <name evidence="12" type="ORF">QBC38DRAFT_475802</name>
</gene>
<reference evidence="12" key="1">
    <citation type="journal article" date="2023" name="Mol. Phylogenet. Evol.">
        <title>Genome-scale phylogeny and comparative genomics of the fungal order Sordariales.</title>
        <authorList>
            <person name="Hensen N."/>
            <person name="Bonometti L."/>
            <person name="Westerberg I."/>
            <person name="Brannstrom I.O."/>
            <person name="Guillou S."/>
            <person name="Cros-Aarteil S."/>
            <person name="Calhoun S."/>
            <person name="Haridas S."/>
            <person name="Kuo A."/>
            <person name="Mondo S."/>
            <person name="Pangilinan J."/>
            <person name="Riley R."/>
            <person name="LaButti K."/>
            <person name="Andreopoulos B."/>
            <person name="Lipzen A."/>
            <person name="Chen C."/>
            <person name="Yan M."/>
            <person name="Daum C."/>
            <person name="Ng V."/>
            <person name="Clum A."/>
            <person name="Steindorff A."/>
            <person name="Ohm R.A."/>
            <person name="Martin F."/>
            <person name="Silar P."/>
            <person name="Natvig D.O."/>
            <person name="Lalanne C."/>
            <person name="Gautier V."/>
            <person name="Ament-Velasquez S.L."/>
            <person name="Kruys A."/>
            <person name="Hutchinson M.I."/>
            <person name="Powell A.J."/>
            <person name="Barry K."/>
            <person name="Miller A.N."/>
            <person name="Grigoriev I.V."/>
            <person name="Debuchy R."/>
            <person name="Gladieux P."/>
            <person name="Hiltunen Thoren M."/>
            <person name="Johannesson H."/>
        </authorList>
    </citation>
    <scope>NUCLEOTIDE SEQUENCE</scope>
    <source>
        <strain evidence="12">CBS 990.96</strain>
    </source>
</reference>
<reference evidence="12" key="2">
    <citation type="submission" date="2023-05" db="EMBL/GenBank/DDBJ databases">
        <authorList>
            <consortium name="Lawrence Berkeley National Laboratory"/>
            <person name="Steindorff A."/>
            <person name="Hensen N."/>
            <person name="Bonometti L."/>
            <person name="Westerberg I."/>
            <person name="Brannstrom I.O."/>
            <person name="Guillou S."/>
            <person name="Cros-Aarteil S."/>
            <person name="Calhoun S."/>
            <person name="Haridas S."/>
            <person name="Kuo A."/>
            <person name="Mondo S."/>
            <person name="Pangilinan J."/>
            <person name="Riley R."/>
            <person name="Labutti K."/>
            <person name="Andreopoulos B."/>
            <person name="Lipzen A."/>
            <person name="Chen C."/>
            <person name="Yanf M."/>
            <person name="Daum C."/>
            <person name="Ng V."/>
            <person name="Clum A."/>
            <person name="Ohm R."/>
            <person name="Martin F."/>
            <person name="Silar P."/>
            <person name="Natvig D."/>
            <person name="Lalanne C."/>
            <person name="Gautier V."/>
            <person name="Ament-Velasquez S.L."/>
            <person name="Kruys A."/>
            <person name="Hutchinson M.I."/>
            <person name="Powell A.J."/>
            <person name="Barry K."/>
            <person name="Miller A.N."/>
            <person name="Grigoriev I.V."/>
            <person name="Debuchy R."/>
            <person name="Gladieux P."/>
            <person name="Thoren M.H."/>
            <person name="Johannesson H."/>
        </authorList>
    </citation>
    <scope>NUCLEOTIDE SEQUENCE</scope>
    <source>
        <strain evidence="12">CBS 990.96</strain>
    </source>
</reference>
<comment type="similarity">
    <text evidence="2">Belongs to the HAUS1 family.</text>
</comment>
<evidence type="ECO:0000256" key="1">
    <source>
        <dbReference type="ARBA" id="ARBA00004186"/>
    </source>
</evidence>
<keyword evidence="5" id="KW-0493">Microtubule</keyword>
<evidence type="ECO:0000313" key="13">
    <source>
        <dbReference type="Proteomes" id="UP001301958"/>
    </source>
</evidence>
<keyword evidence="4" id="KW-0132">Cell division</keyword>
<keyword evidence="8" id="KW-0206">Cytoskeleton</keyword>
<evidence type="ECO:0000256" key="9">
    <source>
        <dbReference type="ARBA" id="ARBA00023306"/>
    </source>
</evidence>
<accession>A0AAN7BRH9</accession>
<dbReference type="EMBL" id="MU865322">
    <property type="protein sequence ID" value="KAK4228147.1"/>
    <property type="molecule type" value="Genomic_DNA"/>
</dbReference>
<protein>
    <recommendedName>
        <fullName evidence="14">HAUS augmin-like complex subunit 1</fullName>
    </recommendedName>
</protein>
<evidence type="ECO:0000256" key="8">
    <source>
        <dbReference type="ARBA" id="ARBA00023212"/>
    </source>
</evidence>
<keyword evidence="6" id="KW-0498">Mitosis</keyword>
<keyword evidence="9" id="KW-0131">Cell cycle</keyword>
<keyword evidence="3" id="KW-0963">Cytoplasm</keyword>
<keyword evidence="7 10" id="KW-0175">Coiled coil</keyword>
<evidence type="ECO:0000256" key="2">
    <source>
        <dbReference type="ARBA" id="ARBA00005479"/>
    </source>
</evidence>